<keyword evidence="1" id="KW-0418">Kinase</keyword>
<proteinExistence type="inferred from homology"/>
<keyword evidence="1" id="KW-0784">Thiamine biosynthesis</keyword>
<dbReference type="Pfam" id="PF02769">
    <property type="entry name" value="AIRS_C"/>
    <property type="match status" value="1"/>
</dbReference>
<feature type="domain" description="PurM-like C-terminal" evidence="3">
    <location>
        <begin position="158"/>
        <end position="308"/>
    </location>
</feature>
<dbReference type="InterPro" id="IPR010918">
    <property type="entry name" value="PurM-like_C_dom"/>
</dbReference>
<keyword evidence="1" id="KW-0460">Magnesium</keyword>
<feature type="binding site" evidence="1">
    <location>
        <position position="58"/>
    </location>
    <ligand>
        <name>substrate</name>
    </ligand>
</feature>
<comment type="pathway">
    <text evidence="1">Cofactor biosynthesis; thiamine diphosphate biosynthesis; thiamine diphosphate from thiamine phosphate: step 1/1.</text>
</comment>
<feature type="binding site" evidence="1">
    <location>
        <position position="154"/>
    </location>
    <ligand>
        <name>ATP</name>
        <dbReference type="ChEBI" id="CHEBI:30616"/>
    </ligand>
</feature>
<feature type="binding site" evidence="1">
    <location>
        <position position="80"/>
    </location>
    <ligand>
        <name>Mg(2+)</name>
        <dbReference type="ChEBI" id="CHEBI:18420"/>
        <label>4</label>
    </ligand>
</feature>
<dbReference type="GO" id="GO:0005524">
    <property type="term" value="F:ATP binding"/>
    <property type="evidence" value="ECO:0007669"/>
    <property type="project" value="UniProtKB-UniRule"/>
</dbReference>
<dbReference type="InterPro" id="IPR006283">
    <property type="entry name" value="ThiL-like"/>
</dbReference>
<dbReference type="CDD" id="cd02194">
    <property type="entry name" value="ThiL"/>
    <property type="match status" value="1"/>
</dbReference>
<dbReference type="PANTHER" id="PTHR30270">
    <property type="entry name" value="THIAMINE-MONOPHOSPHATE KINASE"/>
    <property type="match status" value="1"/>
</dbReference>
<feature type="binding site" evidence="1">
    <location>
        <position position="80"/>
    </location>
    <ligand>
        <name>Mg(2+)</name>
        <dbReference type="ChEBI" id="CHEBI:18420"/>
        <label>2</label>
    </ligand>
</feature>
<feature type="binding site" evidence="1">
    <location>
        <position position="230"/>
    </location>
    <ligand>
        <name>Mg(2+)</name>
        <dbReference type="ChEBI" id="CHEBI:18420"/>
        <label>5</label>
    </ligand>
</feature>
<dbReference type="GO" id="GO:0009229">
    <property type="term" value="P:thiamine diphosphate biosynthetic process"/>
    <property type="evidence" value="ECO:0007669"/>
    <property type="project" value="UniProtKB-UniRule"/>
</dbReference>
<feature type="binding site" evidence="1">
    <location>
        <position position="51"/>
    </location>
    <ligand>
        <name>Mg(2+)</name>
        <dbReference type="ChEBI" id="CHEBI:18420"/>
        <label>1</label>
    </ligand>
</feature>
<dbReference type="GO" id="GO:0000287">
    <property type="term" value="F:magnesium ion binding"/>
    <property type="evidence" value="ECO:0007669"/>
    <property type="project" value="UniProtKB-UniRule"/>
</dbReference>
<evidence type="ECO:0000313" key="5">
    <source>
        <dbReference type="Proteomes" id="UP000035054"/>
    </source>
</evidence>
<dbReference type="SUPFAM" id="SSF55326">
    <property type="entry name" value="PurM N-terminal domain-like"/>
    <property type="match status" value="1"/>
</dbReference>
<comment type="caution">
    <text evidence="4">The sequence shown here is derived from an EMBL/GenBank/DDBJ whole genome shotgun (WGS) entry which is preliminary data.</text>
</comment>
<feature type="binding site" evidence="1">
    <location>
        <position position="80"/>
    </location>
    <ligand>
        <name>Mg(2+)</name>
        <dbReference type="ChEBI" id="CHEBI:18420"/>
        <label>3</label>
    </ligand>
</feature>
<feature type="domain" description="PurM-like N-terminal" evidence="2">
    <location>
        <begin position="32"/>
        <end position="146"/>
    </location>
</feature>
<feature type="binding site" evidence="1">
    <location>
        <position position="111"/>
    </location>
    <ligand>
        <name>ATP</name>
        <dbReference type="ChEBI" id="CHEBI:30616"/>
    </ligand>
</feature>
<organism evidence="4 5">
    <name type="scientific">Candidatus Synechococcus spongiarum 142</name>
    <dbReference type="NCBI Taxonomy" id="1608213"/>
    <lineage>
        <taxon>Bacteria</taxon>
        <taxon>Bacillati</taxon>
        <taxon>Cyanobacteriota</taxon>
        <taxon>Cyanophyceae</taxon>
        <taxon>Synechococcales</taxon>
        <taxon>Synechococcaceae</taxon>
        <taxon>Synechococcus</taxon>
    </lineage>
</organism>
<dbReference type="Gene3D" id="3.30.1330.10">
    <property type="entry name" value="PurM-like, N-terminal domain"/>
    <property type="match status" value="1"/>
</dbReference>
<feature type="binding site" evidence="1">
    <location>
        <position position="129"/>
    </location>
    <ligand>
        <name>Mg(2+)</name>
        <dbReference type="ChEBI" id="CHEBI:18420"/>
        <label>1</label>
    </ligand>
</feature>
<feature type="binding site" evidence="1">
    <location>
        <position position="50"/>
    </location>
    <ligand>
        <name>Mg(2+)</name>
        <dbReference type="ChEBI" id="CHEBI:18420"/>
        <label>1</label>
    </ligand>
</feature>
<dbReference type="AlphaFoldDB" id="A0A6N3X3X2"/>
<evidence type="ECO:0000259" key="3">
    <source>
        <dbReference type="Pfam" id="PF02769"/>
    </source>
</evidence>
<dbReference type="Proteomes" id="UP000035054">
    <property type="component" value="Unassembled WGS sequence"/>
</dbReference>
<comment type="miscellaneous">
    <text evidence="1">Reaction mechanism of ThiL seems to utilize a direct, inline transfer of the gamma-phosphate of ATP to TMP rather than a phosphorylated enzyme intermediate.</text>
</comment>
<comment type="catalytic activity">
    <reaction evidence="1">
        <text>thiamine phosphate + ATP = thiamine diphosphate + ADP</text>
        <dbReference type="Rhea" id="RHEA:15913"/>
        <dbReference type="ChEBI" id="CHEBI:30616"/>
        <dbReference type="ChEBI" id="CHEBI:37575"/>
        <dbReference type="ChEBI" id="CHEBI:58937"/>
        <dbReference type="ChEBI" id="CHEBI:456216"/>
        <dbReference type="EC" id="2.7.4.16"/>
    </reaction>
</comment>
<accession>A0A6N3X3X2</accession>
<keyword evidence="1" id="KW-0479">Metal-binding</keyword>
<feature type="binding site" evidence="1">
    <location>
        <position position="273"/>
    </location>
    <ligand>
        <name>substrate</name>
    </ligand>
</feature>
<dbReference type="SUPFAM" id="SSF56042">
    <property type="entry name" value="PurM C-terminal domain-like"/>
    <property type="match status" value="1"/>
</dbReference>
<dbReference type="InterPro" id="IPR036921">
    <property type="entry name" value="PurM-like_N_sf"/>
</dbReference>
<reference evidence="4 5" key="1">
    <citation type="submission" date="2015-01" db="EMBL/GenBank/DDBJ databases">
        <title>Lifestyle Evolution in Cyanobacterial Symbionts of Sponges.</title>
        <authorList>
            <person name="Burgsdorf I."/>
            <person name="Slaby B.M."/>
            <person name="Handley K.M."/>
            <person name="Haber M."/>
            <person name="Blom J."/>
            <person name="Marshall C.W."/>
            <person name="Gilbert J.A."/>
            <person name="Hentschel U."/>
            <person name="Steindler L."/>
        </authorList>
    </citation>
    <scope>NUCLEOTIDE SEQUENCE [LARGE SCALE GENOMIC DNA]</scope>
    <source>
        <strain evidence="4">142</strain>
    </source>
</reference>
<evidence type="ECO:0000313" key="4">
    <source>
        <dbReference type="EMBL" id="KKZ13657.1"/>
    </source>
</evidence>
<dbReference type="HAMAP" id="MF_02128">
    <property type="entry name" value="TMP_kinase"/>
    <property type="match status" value="1"/>
</dbReference>
<dbReference type="EMBL" id="JXUO01000218">
    <property type="protein sequence ID" value="KKZ13657.1"/>
    <property type="molecule type" value="Genomic_DNA"/>
</dbReference>
<feature type="binding site" evidence="1">
    <location>
        <position position="51"/>
    </location>
    <ligand>
        <name>Mg(2+)</name>
        <dbReference type="ChEBI" id="CHEBI:18420"/>
        <label>2</label>
    </ligand>
</feature>
<feature type="binding site" evidence="1">
    <location>
        <position position="33"/>
    </location>
    <ligand>
        <name>Mg(2+)</name>
        <dbReference type="ChEBI" id="CHEBI:18420"/>
        <label>4</label>
    </ligand>
</feature>
<dbReference type="EC" id="2.7.4.16" evidence="1"/>
<evidence type="ECO:0000259" key="2">
    <source>
        <dbReference type="Pfam" id="PF00586"/>
    </source>
</evidence>
<comment type="similarity">
    <text evidence="1">Belongs to the thiamine-monophosphate kinase family.</text>
</comment>
<feature type="binding site" evidence="1">
    <location>
        <position position="49"/>
    </location>
    <ligand>
        <name>Mg(2+)</name>
        <dbReference type="ChEBI" id="CHEBI:18420"/>
        <label>4</label>
    </ligand>
</feature>
<dbReference type="UniPathway" id="UPA00060">
    <property type="reaction ID" value="UER00142"/>
</dbReference>
<dbReference type="NCBIfam" id="TIGR01379">
    <property type="entry name" value="thiL"/>
    <property type="match status" value="1"/>
</dbReference>
<feature type="binding site" evidence="1">
    <location>
        <position position="227"/>
    </location>
    <ligand>
        <name>Mg(2+)</name>
        <dbReference type="ChEBI" id="CHEBI:18420"/>
        <label>3</label>
    </ligand>
</feature>
<dbReference type="GO" id="GO:0009030">
    <property type="term" value="F:thiamine-phosphate kinase activity"/>
    <property type="evidence" value="ECO:0007669"/>
    <property type="project" value="UniProtKB-UniRule"/>
</dbReference>
<protein>
    <recommendedName>
        <fullName evidence="1">Thiamine-monophosphate kinase</fullName>
        <shortName evidence="1">TMP kinase</shortName>
        <shortName evidence="1">Thiamine-phosphate kinase</shortName>
        <ecNumber evidence="1">2.7.4.16</ecNumber>
    </recommendedName>
</protein>
<name>A0A6N3X3X2_9SYNE</name>
<dbReference type="PANTHER" id="PTHR30270:SF0">
    <property type="entry name" value="THIAMINE-MONOPHOSPHATE KINASE"/>
    <property type="match status" value="1"/>
</dbReference>
<feature type="binding site" evidence="1">
    <location>
        <position position="33"/>
    </location>
    <ligand>
        <name>Mg(2+)</name>
        <dbReference type="ChEBI" id="CHEBI:18420"/>
        <label>3</label>
    </ligand>
</feature>
<dbReference type="PIRSF" id="PIRSF005303">
    <property type="entry name" value="Thiam_monoph_kin"/>
    <property type="match status" value="1"/>
</dbReference>
<dbReference type="InterPro" id="IPR036676">
    <property type="entry name" value="PurM-like_C_sf"/>
</dbReference>
<feature type="binding site" evidence="1">
    <location>
        <position position="229"/>
    </location>
    <ligand>
        <name>ATP</name>
        <dbReference type="ChEBI" id="CHEBI:30616"/>
    </ligand>
</feature>
<sequence length="346" mass="36783">MGKGHSPAVAELGERELLRRLERFAPPGQLADDAALLPSTPGGRRGVISSDVLVEDHHFSKTTTPPESVGWRAVMANVSDLAAMGADQVVGITVGLSCPGSLPWHWLESVYGGMVRALRCHGAYLLGGDCVGSPLVSLAITAIGTVDQEHVIRRHGAQVGDWLVCSGPHGLSSYGLSLLLHGVNPTPGSLRAQAIAAHRYPQARLDVPPQLCASQPPGTPWRVAGTDSSDGLAQALHLLCGEQGLGAHVHRLPLPGALLGLPEAERHCLWGGEDFELVLALEPGWAQALLERDPGFYHVGTVTANNHLLLKDAQDGRLRPLPLGKPFDHFARMTPMETKTQGSPRH</sequence>
<dbReference type="Gene3D" id="3.90.650.10">
    <property type="entry name" value="PurM-like C-terminal domain"/>
    <property type="match status" value="1"/>
</dbReference>
<dbReference type="Pfam" id="PF00586">
    <property type="entry name" value="AIRS"/>
    <property type="match status" value="1"/>
</dbReference>
<feature type="binding site" evidence="1">
    <location>
        <position position="327"/>
    </location>
    <ligand>
        <name>substrate</name>
    </ligand>
</feature>
<dbReference type="InterPro" id="IPR016188">
    <property type="entry name" value="PurM-like_N"/>
</dbReference>
<feature type="binding site" evidence="1">
    <location>
        <begin position="128"/>
        <end position="129"/>
    </location>
    <ligand>
        <name>ATP</name>
        <dbReference type="ChEBI" id="CHEBI:30616"/>
    </ligand>
</feature>
<gene>
    <name evidence="1" type="primary">thiL</name>
    <name evidence="4" type="ORF">TH68_06490</name>
</gene>
<keyword evidence="1" id="KW-0547">Nucleotide-binding</keyword>
<keyword evidence="1" id="KW-0808">Transferase</keyword>
<evidence type="ECO:0000256" key="1">
    <source>
        <dbReference type="HAMAP-Rule" id="MF_02128"/>
    </source>
</evidence>
<dbReference type="GO" id="GO:0009228">
    <property type="term" value="P:thiamine biosynthetic process"/>
    <property type="evidence" value="ECO:0007669"/>
    <property type="project" value="UniProtKB-KW"/>
</dbReference>
<keyword evidence="1" id="KW-0067">ATP-binding</keyword>
<comment type="function">
    <text evidence="1">Catalyzes the ATP-dependent phosphorylation of thiamine-monophosphate (TMP) to form thiamine-pyrophosphate (TPP), the active form of vitamin B1.</text>
</comment>